<dbReference type="PANTHER" id="PTHR34069">
    <property type="entry name" value="3-OXOACYL-[ACYL-CARRIER-PROTEIN] SYNTHASE 3"/>
    <property type="match status" value="1"/>
</dbReference>
<dbReference type="RefSeq" id="WP_045690368.1">
    <property type="nucleotide sequence ID" value="NZ_FZNS01000004.1"/>
</dbReference>
<gene>
    <name evidence="5" type="ORF">SAMN06269173_104533</name>
</gene>
<evidence type="ECO:0000259" key="4">
    <source>
        <dbReference type="Pfam" id="PF08545"/>
    </source>
</evidence>
<dbReference type="PANTHER" id="PTHR34069:SF3">
    <property type="entry name" value="ACYL-COA:ACYL-COA ALKYLTRANSFERASE"/>
    <property type="match status" value="1"/>
</dbReference>
<sequence>MRTTLYSVITGTGSYLPARIVRNEDFTASTFYDADSNLLTKPSAEIVARFAQITDIHERRYVTDDQVTSDIAFLAAQDALQSSGTDPESLDYILVAHNFGDVQADNRRSDFVPSLAARVKHKLGIENPQTIAYDLPFGCPGWLQGLIQADYYLRSGDAKRVLVIGAEVLSRVCDPHDRDSMLYADGAGAVLLEAQESNVPVGILAHGTRSDTVQAAHLLRMGASYNPNYPGSDLFLKMEGRKLYEYALKTVPQAIKDCLEKAKLPLADMHKLLLHQANGKMDDAILKRLYGLYDEATVPEGVMPMTISWLGNSSVATLPTLLDLLLKDKLPGNDIQPGTNIVFASVGAGMNCNAVVYRMPG</sequence>
<proteinExistence type="predicted"/>
<dbReference type="Proteomes" id="UP000198310">
    <property type="component" value="Unassembled WGS sequence"/>
</dbReference>
<dbReference type="Pfam" id="PF08545">
    <property type="entry name" value="ACP_syn_III"/>
    <property type="match status" value="1"/>
</dbReference>
<evidence type="ECO:0000256" key="2">
    <source>
        <dbReference type="ARBA" id="ARBA00023315"/>
    </source>
</evidence>
<evidence type="ECO:0000259" key="3">
    <source>
        <dbReference type="Pfam" id="PF08541"/>
    </source>
</evidence>
<keyword evidence="2" id="KW-0012">Acyltransferase</keyword>
<dbReference type="InterPro" id="IPR013751">
    <property type="entry name" value="ACP_syn_III_N"/>
</dbReference>
<protein>
    <submittedName>
        <fullName evidence="5">3-oxoacyl-[acyl-carrier-protein] synthase-3</fullName>
    </submittedName>
</protein>
<dbReference type="Gene3D" id="3.40.47.10">
    <property type="match status" value="2"/>
</dbReference>
<dbReference type="InterPro" id="IPR016039">
    <property type="entry name" value="Thiolase-like"/>
</dbReference>
<dbReference type="AlphaFoldDB" id="A0A238XZM5"/>
<dbReference type="CDD" id="cd00830">
    <property type="entry name" value="KAS_III"/>
    <property type="match status" value="1"/>
</dbReference>
<reference evidence="6" key="1">
    <citation type="submission" date="2017-06" db="EMBL/GenBank/DDBJ databases">
        <authorList>
            <person name="Varghese N."/>
            <person name="Submissions S."/>
        </authorList>
    </citation>
    <scope>NUCLEOTIDE SEQUENCE [LARGE SCALE GENOMIC DNA]</scope>
    <source>
        <strain evidence="6">DSM 28041</strain>
    </source>
</reference>
<dbReference type="SUPFAM" id="SSF53901">
    <property type="entry name" value="Thiolase-like"/>
    <property type="match status" value="1"/>
</dbReference>
<keyword evidence="1" id="KW-0808">Transferase</keyword>
<dbReference type="EMBL" id="FZNS01000004">
    <property type="protein sequence ID" value="SNR64496.1"/>
    <property type="molecule type" value="Genomic_DNA"/>
</dbReference>
<keyword evidence="6" id="KW-1185">Reference proteome</keyword>
<name>A0A238XZM5_9BACT</name>
<feature type="domain" description="Beta-ketoacyl-[acyl-carrier-protein] synthase III N-terminal" evidence="4">
    <location>
        <begin position="133"/>
        <end position="197"/>
    </location>
</feature>
<dbReference type="GO" id="GO:0006633">
    <property type="term" value="P:fatty acid biosynthetic process"/>
    <property type="evidence" value="ECO:0007669"/>
    <property type="project" value="InterPro"/>
</dbReference>
<dbReference type="Pfam" id="PF08541">
    <property type="entry name" value="ACP_syn_III_C"/>
    <property type="match status" value="1"/>
</dbReference>
<evidence type="ECO:0000313" key="5">
    <source>
        <dbReference type="EMBL" id="SNR64496.1"/>
    </source>
</evidence>
<evidence type="ECO:0000313" key="6">
    <source>
        <dbReference type="Proteomes" id="UP000198310"/>
    </source>
</evidence>
<dbReference type="InterPro" id="IPR013747">
    <property type="entry name" value="ACP_syn_III_C"/>
</dbReference>
<accession>A0A238XZM5</accession>
<feature type="domain" description="Beta-ketoacyl-[acyl-carrier-protein] synthase III C-terminal" evidence="3">
    <location>
        <begin position="259"/>
        <end position="358"/>
    </location>
</feature>
<dbReference type="GO" id="GO:0044550">
    <property type="term" value="P:secondary metabolite biosynthetic process"/>
    <property type="evidence" value="ECO:0007669"/>
    <property type="project" value="TreeGrafter"/>
</dbReference>
<organism evidence="5 6">
    <name type="scientific">Hymenobacter mucosus</name>
    <dbReference type="NCBI Taxonomy" id="1411120"/>
    <lineage>
        <taxon>Bacteria</taxon>
        <taxon>Pseudomonadati</taxon>
        <taxon>Bacteroidota</taxon>
        <taxon>Cytophagia</taxon>
        <taxon>Cytophagales</taxon>
        <taxon>Hymenobacteraceae</taxon>
        <taxon>Hymenobacter</taxon>
    </lineage>
</organism>
<dbReference type="GO" id="GO:0004315">
    <property type="term" value="F:3-oxoacyl-[acyl-carrier-protein] synthase activity"/>
    <property type="evidence" value="ECO:0007669"/>
    <property type="project" value="InterPro"/>
</dbReference>
<evidence type="ECO:0000256" key="1">
    <source>
        <dbReference type="ARBA" id="ARBA00022679"/>
    </source>
</evidence>